<evidence type="ECO:0000256" key="6">
    <source>
        <dbReference type="ARBA" id="ARBA00037589"/>
    </source>
</evidence>
<dbReference type="EC" id="4.2.1.75" evidence="3 9"/>
<dbReference type="STRING" id="1498499.EP47_06300"/>
<accession>A0A0A2T4Q8</accession>
<dbReference type="Pfam" id="PF02602">
    <property type="entry name" value="HEM4"/>
    <property type="match status" value="1"/>
</dbReference>
<keyword evidence="5 9" id="KW-0627">Porphyrin biosynthesis</keyword>
<sequence length="250" mass="28193">MTISLKGLRILNTRPKGQAQALNKEIIEAGGVPVECPALEIISSQKNWIAQLPDLSAINQAIFVSPNAVRYSLSKLVAKGIHWPTSIRVIAIGKGTAKALTEFHIPVNDVPELPNSEHLITLDSLQEIKNQQILLVKGEDGRKLIEEYLLSKDTKLHSLTVYKRIIPMINKEFINSLWRNDLVDIILLTSEHSLRNLFKMFSKEGQIWLQNKPCLVISDRLAKTASLFGIKKILVSHPDRMINTLFDYKD</sequence>
<dbReference type="UniPathway" id="UPA00251">
    <property type="reaction ID" value="UER00320"/>
</dbReference>
<evidence type="ECO:0000256" key="3">
    <source>
        <dbReference type="ARBA" id="ARBA00013109"/>
    </source>
</evidence>
<evidence type="ECO:0000256" key="2">
    <source>
        <dbReference type="ARBA" id="ARBA00008133"/>
    </source>
</evidence>
<evidence type="ECO:0000256" key="1">
    <source>
        <dbReference type="ARBA" id="ARBA00004772"/>
    </source>
</evidence>
<dbReference type="GO" id="GO:0004852">
    <property type="term" value="F:uroporphyrinogen-III synthase activity"/>
    <property type="evidence" value="ECO:0007669"/>
    <property type="project" value="UniProtKB-UniRule"/>
</dbReference>
<dbReference type="EMBL" id="JNCF01000074">
    <property type="protein sequence ID" value="KGP62378.1"/>
    <property type="molecule type" value="Genomic_DNA"/>
</dbReference>
<organism evidence="11 12">
    <name type="scientific">Legionella norrlandica</name>
    <dbReference type="NCBI Taxonomy" id="1498499"/>
    <lineage>
        <taxon>Bacteria</taxon>
        <taxon>Pseudomonadati</taxon>
        <taxon>Pseudomonadota</taxon>
        <taxon>Gammaproteobacteria</taxon>
        <taxon>Legionellales</taxon>
        <taxon>Legionellaceae</taxon>
        <taxon>Legionella</taxon>
    </lineage>
</organism>
<dbReference type="InterPro" id="IPR003754">
    <property type="entry name" value="4pyrrol_synth_uPrphyn_synth"/>
</dbReference>
<dbReference type="InterPro" id="IPR039793">
    <property type="entry name" value="UROS/Hem4"/>
</dbReference>
<comment type="catalytic activity">
    <reaction evidence="8 9">
        <text>hydroxymethylbilane = uroporphyrinogen III + H2O</text>
        <dbReference type="Rhea" id="RHEA:18965"/>
        <dbReference type="ChEBI" id="CHEBI:15377"/>
        <dbReference type="ChEBI" id="CHEBI:57308"/>
        <dbReference type="ChEBI" id="CHEBI:57845"/>
        <dbReference type="EC" id="4.2.1.75"/>
    </reaction>
</comment>
<dbReference type="OrthoDB" id="9787650at2"/>
<dbReference type="GO" id="GO:0006782">
    <property type="term" value="P:protoporphyrinogen IX biosynthetic process"/>
    <property type="evidence" value="ECO:0007669"/>
    <property type="project" value="UniProtKB-UniRule"/>
</dbReference>
<protein>
    <recommendedName>
        <fullName evidence="7 9">Uroporphyrinogen-III synthase</fullName>
        <ecNumber evidence="3 9">4.2.1.75</ecNumber>
    </recommendedName>
</protein>
<proteinExistence type="inferred from homology"/>
<dbReference type="AlphaFoldDB" id="A0A0A2T4Q8"/>
<name>A0A0A2T4Q8_9GAMM</name>
<dbReference type="PANTHER" id="PTHR38042:SF1">
    <property type="entry name" value="UROPORPHYRINOGEN-III SYNTHASE, CHLOROPLASTIC"/>
    <property type="match status" value="1"/>
</dbReference>
<evidence type="ECO:0000313" key="11">
    <source>
        <dbReference type="EMBL" id="KGP62378.1"/>
    </source>
</evidence>
<dbReference type="SUPFAM" id="SSF69618">
    <property type="entry name" value="HemD-like"/>
    <property type="match status" value="1"/>
</dbReference>
<feature type="domain" description="Tetrapyrrole biosynthesis uroporphyrinogen III synthase" evidence="10">
    <location>
        <begin position="21"/>
        <end position="237"/>
    </location>
</feature>
<evidence type="ECO:0000313" key="12">
    <source>
        <dbReference type="Proteomes" id="UP000054422"/>
    </source>
</evidence>
<evidence type="ECO:0000256" key="4">
    <source>
        <dbReference type="ARBA" id="ARBA00023239"/>
    </source>
</evidence>
<evidence type="ECO:0000256" key="8">
    <source>
        <dbReference type="ARBA" id="ARBA00048617"/>
    </source>
</evidence>
<dbReference type="Proteomes" id="UP000054422">
    <property type="component" value="Unassembled WGS sequence"/>
</dbReference>
<keyword evidence="4 9" id="KW-0456">Lyase</keyword>
<keyword evidence="12" id="KW-1185">Reference proteome</keyword>
<comment type="caution">
    <text evidence="11">The sequence shown here is derived from an EMBL/GenBank/DDBJ whole genome shotgun (WGS) entry which is preliminary data.</text>
</comment>
<gene>
    <name evidence="11" type="ORF">EP47_06300</name>
</gene>
<dbReference type="GO" id="GO:0006780">
    <property type="term" value="P:uroporphyrinogen III biosynthetic process"/>
    <property type="evidence" value="ECO:0007669"/>
    <property type="project" value="UniProtKB-UniRule"/>
</dbReference>
<dbReference type="InterPro" id="IPR036108">
    <property type="entry name" value="4pyrrol_syn_uPrphyn_synt_sf"/>
</dbReference>
<dbReference type="RefSeq" id="WP_035891184.1">
    <property type="nucleotide sequence ID" value="NZ_JNCF01000074.1"/>
</dbReference>
<dbReference type="PANTHER" id="PTHR38042">
    <property type="entry name" value="UROPORPHYRINOGEN-III SYNTHASE, CHLOROPLASTIC"/>
    <property type="match status" value="1"/>
</dbReference>
<evidence type="ECO:0000259" key="10">
    <source>
        <dbReference type="Pfam" id="PF02602"/>
    </source>
</evidence>
<comment type="pathway">
    <text evidence="1 9">Porphyrin-containing compound metabolism; protoporphyrin-IX biosynthesis; coproporphyrinogen-III from 5-aminolevulinate: step 3/4.</text>
</comment>
<comment type="function">
    <text evidence="6 9">Catalyzes cyclization of the linear tetrapyrrole, hydroxymethylbilane, to the macrocyclic uroporphyrinogen III.</text>
</comment>
<dbReference type="Gene3D" id="3.40.50.10090">
    <property type="match status" value="2"/>
</dbReference>
<evidence type="ECO:0000256" key="7">
    <source>
        <dbReference type="ARBA" id="ARBA00040167"/>
    </source>
</evidence>
<evidence type="ECO:0000256" key="9">
    <source>
        <dbReference type="RuleBase" id="RU366031"/>
    </source>
</evidence>
<reference evidence="11 12" key="1">
    <citation type="submission" date="2014-05" db="EMBL/GenBank/DDBJ databases">
        <authorList>
            <person name="Rizzardi K."/>
            <person name="Winiecka-Krusnell J."/>
            <person name="Ramliden M."/>
            <person name="Alm E."/>
            <person name="Andersson S."/>
            <person name="Byfors S."/>
        </authorList>
    </citation>
    <scope>NUCLEOTIDE SEQUENCE [LARGE SCALE GENOMIC DNA]</scope>
    <source>
        <strain evidence="11 12">LEGN</strain>
    </source>
</reference>
<comment type="similarity">
    <text evidence="2 9">Belongs to the uroporphyrinogen-III synthase family.</text>
</comment>
<evidence type="ECO:0000256" key="5">
    <source>
        <dbReference type="ARBA" id="ARBA00023244"/>
    </source>
</evidence>
<dbReference type="CDD" id="cd06578">
    <property type="entry name" value="HemD"/>
    <property type="match status" value="1"/>
</dbReference>